<proteinExistence type="predicted"/>
<evidence type="ECO:0000313" key="2">
    <source>
        <dbReference type="EMBL" id="ODH12914.1"/>
    </source>
</evidence>
<reference evidence="2 3" key="1">
    <citation type="submission" date="2016-06" db="EMBL/GenBank/DDBJ databases">
        <authorList>
            <person name="Kjaerup R.B."/>
            <person name="Dalgaard T.S."/>
            <person name="Juul-Madsen H.R."/>
        </authorList>
    </citation>
    <scope>NUCLEOTIDE SEQUENCE [LARGE SCALE GENOMIC DNA]</scope>
    <source>
        <strain evidence="2 3">Pb300</strain>
    </source>
</reference>
<gene>
    <name evidence="2" type="ORF">ACO22_07789</name>
</gene>
<feature type="region of interest" description="Disordered" evidence="1">
    <location>
        <begin position="16"/>
        <end position="86"/>
    </location>
</feature>
<dbReference type="VEuPathDB" id="FungiDB:PADG_08617"/>
<feature type="region of interest" description="Disordered" evidence="1">
    <location>
        <begin position="112"/>
        <end position="144"/>
    </location>
</feature>
<feature type="compositionally biased region" description="Low complexity" evidence="1">
    <location>
        <begin position="309"/>
        <end position="323"/>
    </location>
</feature>
<protein>
    <submittedName>
        <fullName evidence="2">Uncharacterized protein</fullName>
    </submittedName>
</protein>
<dbReference type="VEuPathDB" id="FungiDB:PABG_07734"/>
<dbReference type="EMBL" id="LZYO01000678">
    <property type="protein sequence ID" value="ODH12914.1"/>
    <property type="molecule type" value="Genomic_DNA"/>
</dbReference>
<organism evidence="2 3">
    <name type="scientific">Paracoccidioides brasiliensis</name>
    <dbReference type="NCBI Taxonomy" id="121759"/>
    <lineage>
        <taxon>Eukaryota</taxon>
        <taxon>Fungi</taxon>
        <taxon>Dikarya</taxon>
        <taxon>Ascomycota</taxon>
        <taxon>Pezizomycotina</taxon>
        <taxon>Eurotiomycetes</taxon>
        <taxon>Eurotiomycetidae</taxon>
        <taxon>Onygenales</taxon>
        <taxon>Ajellomycetaceae</taxon>
        <taxon>Paracoccidioides</taxon>
    </lineage>
</organism>
<feature type="region of interest" description="Disordered" evidence="1">
    <location>
        <begin position="296"/>
        <end position="336"/>
    </location>
</feature>
<comment type="caution">
    <text evidence="2">The sequence shown here is derived from an EMBL/GenBank/DDBJ whole genome shotgun (WGS) entry which is preliminary data.</text>
</comment>
<dbReference type="AlphaFoldDB" id="A0A1D2J3P5"/>
<evidence type="ECO:0000313" key="3">
    <source>
        <dbReference type="Proteomes" id="UP000242814"/>
    </source>
</evidence>
<accession>A0A1D2J3P5</accession>
<evidence type="ECO:0000256" key="1">
    <source>
        <dbReference type="SAM" id="MobiDB-lite"/>
    </source>
</evidence>
<feature type="compositionally biased region" description="Polar residues" evidence="1">
    <location>
        <begin position="22"/>
        <end position="34"/>
    </location>
</feature>
<sequence>MFAARDQENLVRAHKMAAVSKPLNQGTRQLQPKTPGTRVPKTPFKAPLNDENNPLTFGGGKQTLKDNNNGQNENPRKSGKDGIAGKNALVTPMCPQNRAPLGIKTTNAKAKGYQTPAAPVGSSRYTKTTKRPSTTQKLKQNAPEVQQCQSKTAAPVDIEEDVNDIEYMPPRPIALLDPPENIPYDTTFPQFKGKNFTRGWHKLYPDNEVGEDGLTRRQREMKRQQEEYDKQMEVMIQKEIDNMELLGINVRQFPDEPCAEDIAVDIIRKQVQKQQTSKVIVVDRSLSTIESRTAARLLSQQQSRPTIMPAPASSSTSTSTPFPKCKPKPKDSSTPRIRFSSGLFPPMKQPTPTNLSTMCQVAATASSRTTVGYSRGRSVISNLRQKPTNAANNKQSDLQTNSNSSKSDILSPARYMELYGNPPFGSEMWSRCKAAGLFDNEVTDAELDAFLEEKPPFPEEDEEYANFQLTL</sequence>
<dbReference type="Proteomes" id="UP000242814">
    <property type="component" value="Unassembled WGS sequence"/>
</dbReference>
<feature type="region of interest" description="Disordered" evidence="1">
    <location>
        <begin position="379"/>
        <end position="409"/>
    </location>
</feature>
<name>A0A1D2J3P5_PARBR</name>
<feature type="compositionally biased region" description="Polar residues" evidence="1">
    <location>
        <begin position="123"/>
        <end position="144"/>
    </location>
</feature>
<feature type="compositionally biased region" description="Polar residues" evidence="1">
    <location>
        <begin position="379"/>
        <end position="408"/>
    </location>
</feature>